<dbReference type="GO" id="GO:0016020">
    <property type="term" value="C:membrane"/>
    <property type="evidence" value="ECO:0007669"/>
    <property type="project" value="UniProtKB-SubCell"/>
</dbReference>
<feature type="compositionally biased region" description="Basic and acidic residues" evidence="7">
    <location>
        <begin position="300"/>
        <end position="316"/>
    </location>
</feature>
<keyword evidence="4" id="KW-0256">Endoplasmic reticulum</keyword>
<evidence type="ECO:0000256" key="6">
    <source>
        <dbReference type="ARBA" id="ARBA00023136"/>
    </source>
</evidence>
<dbReference type="PANTHER" id="PTHR48182">
    <property type="entry name" value="PROTEIN SERAC1"/>
    <property type="match status" value="1"/>
</dbReference>
<dbReference type="Pfam" id="PF13424">
    <property type="entry name" value="TPR_12"/>
    <property type="match status" value="1"/>
</dbReference>
<dbReference type="PANTHER" id="PTHR48182:SF2">
    <property type="entry name" value="PROTEIN SERAC1"/>
    <property type="match status" value="1"/>
</dbReference>
<dbReference type="InterPro" id="IPR027417">
    <property type="entry name" value="P-loop_NTPase"/>
</dbReference>
<keyword evidence="9" id="KW-1185">Reference proteome</keyword>
<dbReference type="Pfam" id="PF13374">
    <property type="entry name" value="TPR_10"/>
    <property type="match status" value="1"/>
</dbReference>
<dbReference type="GO" id="GO:0005739">
    <property type="term" value="C:mitochondrion"/>
    <property type="evidence" value="ECO:0007669"/>
    <property type="project" value="UniProtKB-SubCell"/>
</dbReference>
<organism evidence="8 9">
    <name type="scientific">Apiospora kogelbergensis</name>
    <dbReference type="NCBI Taxonomy" id="1337665"/>
    <lineage>
        <taxon>Eukaryota</taxon>
        <taxon>Fungi</taxon>
        <taxon>Dikarya</taxon>
        <taxon>Ascomycota</taxon>
        <taxon>Pezizomycotina</taxon>
        <taxon>Sordariomycetes</taxon>
        <taxon>Xylariomycetidae</taxon>
        <taxon>Amphisphaeriales</taxon>
        <taxon>Apiosporaceae</taxon>
        <taxon>Apiospora</taxon>
    </lineage>
</organism>
<dbReference type="EMBL" id="JAQQWP010000009">
    <property type="protein sequence ID" value="KAK8100326.1"/>
    <property type="molecule type" value="Genomic_DNA"/>
</dbReference>
<evidence type="ECO:0000313" key="9">
    <source>
        <dbReference type="Proteomes" id="UP001392437"/>
    </source>
</evidence>
<dbReference type="Gene3D" id="3.40.50.300">
    <property type="entry name" value="P-loop containing nucleotide triphosphate hydrolases"/>
    <property type="match status" value="1"/>
</dbReference>
<comment type="caution">
    <text evidence="8">The sequence shown here is derived from an EMBL/GenBank/DDBJ whole genome shotgun (WGS) entry which is preliminary data.</text>
</comment>
<name>A0AAW0QLP5_9PEZI</name>
<evidence type="ECO:0008006" key="10">
    <source>
        <dbReference type="Google" id="ProtNLM"/>
    </source>
</evidence>
<evidence type="ECO:0000256" key="3">
    <source>
        <dbReference type="ARBA" id="ARBA00004370"/>
    </source>
</evidence>
<keyword evidence="6" id="KW-0472">Membrane</keyword>
<accession>A0AAW0QLP5</accession>
<evidence type="ECO:0000313" key="8">
    <source>
        <dbReference type="EMBL" id="KAK8100326.1"/>
    </source>
</evidence>
<dbReference type="InterPro" id="IPR052374">
    <property type="entry name" value="SERAC1"/>
</dbReference>
<dbReference type="Proteomes" id="UP001392437">
    <property type="component" value="Unassembled WGS sequence"/>
</dbReference>
<keyword evidence="5" id="KW-0496">Mitochondrion</keyword>
<comment type="subcellular location">
    <subcellularLocation>
        <location evidence="2">Endoplasmic reticulum</location>
    </subcellularLocation>
    <subcellularLocation>
        <location evidence="3">Membrane</location>
    </subcellularLocation>
    <subcellularLocation>
        <location evidence="1">Mitochondrion</location>
    </subcellularLocation>
</comment>
<dbReference type="Gene3D" id="1.25.40.10">
    <property type="entry name" value="Tetratricopeptide repeat domain"/>
    <property type="match status" value="2"/>
</dbReference>
<evidence type="ECO:0000256" key="4">
    <source>
        <dbReference type="ARBA" id="ARBA00022824"/>
    </source>
</evidence>
<evidence type="ECO:0000256" key="1">
    <source>
        <dbReference type="ARBA" id="ARBA00004173"/>
    </source>
</evidence>
<feature type="region of interest" description="Disordered" evidence="7">
    <location>
        <begin position="294"/>
        <end position="316"/>
    </location>
</feature>
<dbReference type="InterPro" id="IPR029058">
    <property type="entry name" value="AB_hydrolase_fold"/>
</dbReference>
<evidence type="ECO:0000256" key="2">
    <source>
        <dbReference type="ARBA" id="ARBA00004240"/>
    </source>
</evidence>
<dbReference type="AlphaFoldDB" id="A0AAW0QLP5"/>
<evidence type="ECO:0000256" key="7">
    <source>
        <dbReference type="SAM" id="MobiDB-lite"/>
    </source>
</evidence>
<proteinExistence type="predicted"/>
<reference evidence="8 9" key="1">
    <citation type="submission" date="2023-01" db="EMBL/GenBank/DDBJ databases">
        <title>Analysis of 21 Apiospora genomes using comparative genomics revels a genus with tremendous synthesis potential of carbohydrate active enzymes and secondary metabolites.</title>
        <authorList>
            <person name="Sorensen T."/>
        </authorList>
    </citation>
    <scope>NUCLEOTIDE SEQUENCE [LARGE SCALE GENOMIC DNA]</scope>
    <source>
        <strain evidence="8 9">CBS 117206</strain>
    </source>
</reference>
<dbReference type="Gene3D" id="3.40.50.1820">
    <property type="entry name" value="alpha/beta hydrolase"/>
    <property type="match status" value="1"/>
</dbReference>
<evidence type="ECO:0000256" key="5">
    <source>
        <dbReference type="ARBA" id="ARBA00023128"/>
    </source>
</evidence>
<dbReference type="SUPFAM" id="SSF53474">
    <property type="entry name" value="alpha/beta-Hydrolases"/>
    <property type="match status" value="1"/>
</dbReference>
<dbReference type="SUPFAM" id="SSF48452">
    <property type="entry name" value="TPR-like"/>
    <property type="match status" value="2"/>
</dbReference>
<protein>
    <recommendedName>
        <fullName evidence="10">Tetratricopeptide repeat-containing protein</fullName>
    </recommendedName>
</protein>
<dbReference type="SUPFAM" id="SSF52540">
    <property type="entry name" value="P-loop containing nucleoside triphosphate hydrolases"/>
    <property type="match status" value="1"/>
</dbReference>
<sequence>MSLIDLTTEVSGPAEKHIAPAVDVIAVHGLYENGFRTWTENNIIWLRDVFPHQKYRARVLLYSYDTDIFSAPGASVASSIYDEAVGLVAQIAAERTIHRVGRRPIIFVCHGFGGLLVKRALAYCYSRADHYRAVALCTPALLFLATPHHGVTKESLVLARTKHSGPSHLMLNLLEGSDMLQEITDQFAPLVKHFHISTFWETAPTRFDKGQTVVVHRDSAAPPGWADAEKCGISGTHSSIVKYSNTRSPGYKLVLAALDRSTSAAAETVSRRWRQETDIHLQQMRSEIAHLQTNLQESTESSRAESSDSVRQKEISADCTSPSPINVHYLVRRRSDFFVGRQEASNDLQRIFGNEICKKPKIFVIYGLPGSGKTQFCLKYLEDNWERYWGVFWVDCSSEANAESSYASISRHAGRGGEPGAGIQWLSQTSKPWLLVLDNANAPEMDLSAFLPRSGNGHILVTTRNPDIKMFNTVGTLLFRGMDPEEAIILLLRLAYPDSEVHFVSQEYREPAKTIAMELGYLALALKQAATTIRQNLLPLEKYLKSLLMCRKSLLSRPTITCATEANIVATWELPFADITSRTTTRYLDAVDLIHLLAFMHFASIPHELFSRSSDNVKMLQQLGARIPMMVEPRSAQEVEDRVRQAARVLYEHSIISFANTEDSPISYAGTARSVLYLSLHPAIHQWARDRLNQEKQRNWLDCVEAIIASSFPSEMETSGAMFRRQLLPHIDACISFMESTYTILPTSPEQASNMEKFGLVYAENGFWRRAKALQQKVATYRKSHLGVAHPTTVFSQRALATTYWNLFEIQSCLEVQTQIRQALWWSRPSFKFWLSWPPWRPVHLHYLVNLDDLTKALWLAGMRGLSEMAGSRAVDRLTHLLGQDDPITLSAMFNLARTYLHVGRHEESYHMLSHVLHRRLHFFGPSHPDTLMAKNELGMNLCAQKTRLHEAQNLVLEVVEERKRVLGEEHAYTLWSINDLSKIHCELKQPEQAVVLLEDIVPIVERTLGPRHVGMTMTKSNLCRAYVLCDRLTEAAALSRVLLEIITPEHPDWVHAKWGQAYILFLEGQKEDCKTCCIDLLAYIETAKVFELDSPRVIAIADLLYRVYSEKGHQNEMDELKSKFPKLLDKSTLKSIYHLPLGPLRRRVACEFDDE</sequence>
<dbReference type="InterPro" id="IPR011990">
    <property type="entry name" value="TPR-like_helical_dom_sf"/>
</dbReference>
<gene>
    <name evidence="8" type="ORF">PG999_010700</name>
</gene>
<dbReference type="GO" id="GO:0005783">
    <property type="term" value="C:endoplasmic reticulum"/>
    <property type="evidence" value="ECO:0007669"/>
    <property type="project" value="UniProtKB-SubCell"/>
</dbReference>